<feature type="transmembrane region" description="Helical" evidence="9">
    <location>
        <begin position="190"/>
        <end position="209"/>
    </location>
</feature>
<reference evidence="11 12" key="1">
    <citation type="submission" date="2018-09" db="EMBL/GenBank/DDBJ databases">
        <authorList>
            <person name="Grouzdev D.S."/>
            <person name="Krutkina M.S."/>
        </authorList>
    </citation>
    <scope>NUCLEOTIDE SEQUENCE [LARGE SCALE GENOMIC DNA]</scope>
    <source>
        <strain evidence="11 12">RmlP001</strain>
    </source>
</reference>
<protein>
    <submittedName>
        <fullName evidence="11">Amino acid ABC transporter permease</fullName>
    </submittedName>
</protein>
<evidence type="ECO:0000256" key="1">
    <source>
        <dbReference type="ARBA" id="ARBA00004429"/>
    </source>
</evidence>
<feature type="transmembrane region" description="Helical" evidence="9">
    <location>
        <begin position="20"/>
        <end position="45"/>
    </location>
</feature>
<evidence type="ECO:0000313" key="11">
    <source>
        <dbReference type="EMBL" id="RYB03972.1"/>
    </source>
</evidence>
<comment type="similarity">
    <text evidence="2">Belongs to the binding-protein-dependent transport system permease family. HisMQ subfamily.</text>
</comment>
<dbReference type="PROSITE" id="PS50928">
    <property type="entry name" value="ABC_TM1"/>
    <property type="match status" value="1"/>
</dbReference>
<dbReference type="InterPro" id="IPR043429">
    <property type="entry name" value="ArtM/GltK/GlnP/TcyL/YhdX-like"/>
</dbReference>
<proteinExistence type="inferred from homology"/>
<evidence type="ECO:0000256" key="8">
    <source>
        <dbReference type="ARBA" id="ARBA00023136"/>
    </source>
</evidence>
<evidence type="ECO:0000256" key="5">
    <source>
        <dbReference type="ARBA" id="ARBA00022692"/>
    </source>
</evidence>
<evidence type="ECO:0000256" key="3">
    <source>
        <dbReference type="ARBA" id="ARBA00022448"/>
    </source>
</evidence>
<evidence type="ECO:0000256" key="7">
    <source>
        <dbReference type="ARBA" id="ARBA00022989"/>
    </source>
</evidence>
<dbReference type="AlphaFoldDB" id="A0A4Q2RDF7"/>
<feature type="transmembrane region" description="Helical" evidence="9">
    <location>
        <begin position="57"/>
        <end position="80"/>
    </location>
</feature>
<dbReference type="PANTHER" id="PTHR30614">
    <property type="entry name" value="MEMBRANE COMPONENT OF AMINO ACID ABC TRANSPORTER"/>
    <property type="match status" value="1"/>
</dbReference>
<dbReference type="PANTHER" id="PTHR30614:SF0">
    <property type="entry name" value="L-CYSTINE TRANSPORT SYSTEM PERMEASE PROTEIN TCYL"/>
    <property type="match status" value="1"/>
</dbReference>
<feature type="domain" description="ABC transmembrane type-1" evidence="10">
    <location>
        <begin position="21"/>
        <end position="209"/>
    </location>
</feature>
<dbReference type="CDD" id="cd06261">
    <property type="entry name" value="TM_PBP2"/>
    <property type="match status" value="1"/>
</dbReference>
<evidence type="ECO:0000259" key="10">
    <source>
        <dbReference type="PROSITE" id="PS50928"/>
    </source>
</evidence>
<dbReference type="GO" id="GO:0043190">
    <property type="term" value="C:ATP-binding cassette (ABC) transporter complex"/>
    <property type="evidence" value="ECO:0007669"/>
    <property type="project" value="InterPro"/>
</dbReference>
<keyword evidence="6" id="KW-0029">Amino-acid transport</keyword>
<dbReference type="OrthoDB" id="9808674at2"/>
<keyword evidence="3 9" id="KW-0813">Transport</keyword>
<dbReference type="NCBIfam" id="TIGR01726">
    <property type="entry name" value="HEQRo_perm_3TM"/>
    <property type="match status" value="1"/>
</dbReference>
<evidence type="ECO:0000256" key="6">
    <source>
        <dbReference type="ARBA" id="ARBA00022970"/>
    </source>
</evidence>
<comment type="caution">
    <text evidence="11">The sequence shown here is derived from an EMBL/GenBank/DDBJ whole genome shotgun (WGS) entry which is preliminary data.</text>
</comment>
<reference evidence="11 12" key="2">
    <citation type="submission" date="2019-02" db="EMBL/GenBank/DDBJ databases">
        <title>'Lichenibacterium ramalinii' gen. nov. sp. nov., 'Lichenibacterium minor' gen. nov. sp. nov.</title>
        <authorList>
            <person name="Pankratov T."/>
        </authorList>
    </citation>
    <scope>NUCLEOTIDE SEQUENCE [LARGE SCALE GENOMIC DNA]</scope>
    <source>
        <strain evidence="11 12">RmlP001</strain>
    </source>
</reference>
<keyword evidence="4" id="KW-1003">Cell membrane</keyword>
<evidence type="ECO:0000256" key="2">
    <source>
        <dbReference type="ARBA" id="ARBA00010072"/>
    </source>
</evidence>
<comment type="subcellular location">
    <subcellularLocation>
        <location evidence="1">Cell inner membrane</location>
        <topology evidence="1">Multi-pass membrane protein</topology>
    </subcellularLocation>
    <subcellularLocation>
        <location evidence="9">Cell membrane</location>
        <topology evidence="9">Multi-pass membrane protein</topology>
    </subcellularLocation>
</comment>
<organism evidence="11 12">
    <name type="scientific">Lichenibacterium ramalinae</name>
    <dbReference type="NCBI Taxonomy" id="2316527"/>
    <lineage>
        <taxon>Bacteria</taxon>
        <taxon>Pseudomonadati</taxon>
        <taxon>Pseudomonadota</taxon>
        <taxon>Alphaproteobacteria</taxon>
        <taxon>Hyphomicrobiales</taxon>
        <taxon>Lichenihabitantaceae</taxon>
        <taxon>Lichenibacterium</taxon>
    </lineage>
</organism>
<accession>A0A4Q2RDF7</accession>
<evidence type="ECO:0000313" key="12">
    <source>
        <dbReference type="Proteomes" id="UP000289411"/>
    </source>
</evidence>
<dbReference type="RefSeq" id="WP_129220093.1">
    <property type="nucleotide sequence ID" value="NZ_QYBC01000012.1"/>
</dbReference>
<dbReference type="InterPro" id="IPR035906">
    <property type="entry name" value="MetI-like_sf"/>
</dbReference>
<keyword evidence="12" id="KW-1185">Reference proteome</keyword>
<dbReference type="GO" id="GO:0022857">
    <property type="term" value="F:transmembrane transporter activity"/>
    <property type="evidence" value="ECO:0007669"/>
    <property type="project" value="InterPro"/>
</dbReference>
<sequence length="219" mass="22900">MGYTLNFAVVWANLPKLLGGLLLGLELAAASLALGTLIGLAGGFLSVGASRPGRALAATYVAVVRNTPILVIVLMLYFALPDLGVQLAKGPSFIAALSLYSGAYLTEVFRAGLVAVPPGLVEAGKAIGLTRFGVALHVVGPVMLRNVLPALGSTFISLFKDTSIAAAIAVPELTFQARRINVESFRVVEAWTAASALYIATCFLIAAALRGLERRFPKF</sequence>
<keyword evidence="7 9" id="KW-1133">Transmembrane helix</keyword>
<dbReference type="Gene3D" id="1.10.3720.10">
    <property type="entry name" value="MetI-like"/>
    <property type="match status" value="1"/>
</dbReference>
<evidence type="ECO:0000256" key="4">
    <source>
        <dbReference type="ARBA" id="ARBA00022475"/>
    </source>
</evidence>
<keyword evidence="8 9" id="KW-0472">Membrane</keyword>
<keyword evidence="5 9" id="KW-0812">Transmembrane</keyword>
<gene>
    <name evidence="11" type="ORF">D3272_15390</name>
</gene>
<dbReference type="GO" id="GO:0006865">
    <property type="term" value="P:amino acid transport"/>
    <property type="evidence" value="ECO:0007669"/>
    <property type="project" value="UniProtKB-KW"/>
</dbReference>
<dbReference type="InterPro" id="IPR010065">
    <property type="entry name" value="AA_ABC_transptr_permease_3TM"/>
</dbReference>
<dbReference type="InterPro" id="IPR000515">
    <property type="entry name" value="MetI-like"/>
</dbReference>
<feature type="transmembrane region" description="Helical" evidence="9">
    <location>
        <begin position="92"/>
        <end position="116"/>
    </location>
</feature>
<evidence type="ECO:0000256" key="9">
    <source>
        <dbReference type="RuleBase" id="RU363032"/>
    </source>
</evidence>
<dbReference type="SUPFAM" id="SSF161098">
    <property type="entry name" value="MetI-like"/>
    <property type="match status" value="1"/>
</dbReference>
<dbReference type="EMBL" id="QYBC01000012">
    <property type="protein sequence ID" value="RYB03972.1"/>
    <property type="molecule type" value="Genomic_DNA"/>
</dbReference>
<dbReference type="Pfam" id="PF00528">
    <property type="entry name" value="BPD_transp_1"/>
    <property type="match status" value="1"/>
</dbReference>
<name>A0A4Q2RDF7_9HYPH</name>
<dbReference type="Proteomes" id="UP000289411">
    <property type="component" value="Unassembled WGS sequence"/>
</dbReference>